<accession>A0AAW9DQS5</accession>
<organism evidence="2 3">
    <name type="scientific">Acidiphilium acidophilum</name>
    <name type="common">Thiobacillus acidophilus</name>
    <dbReference type="NCBI Taxonomy" id="76588"/>
    <lineage>
        <taxon>Bacteria</taxon>
        <taxon>Pseudomonadati</taxon>
        <taxon>Pseudomonadota</taxon>
        <taxon>Alphaproteobacteria</taxon>
        <taxon>Acetobacterales</taxon>
        <taxon>Acidocellaceae</taxon>
        <taxon>Acidiphilium</taxon>
    </lineage>
</organism>
<feature type="transmembrane region" description="Helical" evidence="1">
    <location>
        <begin position="205"/>
        <end position="227"/>
    </location>
</feature>
<feature type="transmembrane region" description="Helical" evidence="1">
    <location>
        <begin position="12"/>
        <end position="30"/>
    </location>
</feature>
<feature type="transmembrane region" description="Helical" evidence="1">
    <location>
        <begin position="273"/>
        <end position="294"/>
    </location>
</feature>
<feature type="transmembrane region" description="Helical" evidence="1">
    <location>
        <begin position="300"/>
        <end position="320"/>
    </location>
</feature>
<dbReference type="AlphaFoldDB" id="A0AAW9DQS5"/>
<keyword evidence="3" id="KW-1185">Reference proteome</keyword>
<dbReference type="RefSeq" id="WP_319613914.1">
    <property type="nucleotide sequence ID" value="NZ_JAWXYB010000018.1"/>
</dbReference>
<comment type="caution">
    <text evidence="2">The sequence shown here is derived from an EMBL/GenBank/DDBJ whole genome shotgun (WGS) entry which is preliminary data.</text>
</comment>
<gene>
    <name evidence="2" type="ORF">SIL87_09470</name>
</gene>
<dbReference type="Proteomes" id="UP001279553">
    <property type="component" value="Unassembled WGS sequence"/>
</dbReference>
<feature type="transmembrane region" description="Helical" evidence="1">
    <location>
        <begin position="89"/>
        <end position="110"/>
    </location>
</feature>
<evidence type="ECO:0000256" key="1">
    <source>
        <dbReference type="SAM" id="Phobius"/>
    </source>
</evidence>
<evidence type="ECO:0000313" key="2">
    <source>
        <dbReference type="EMBL" id="MDX5930991.1"/>
    </source>
</evidence>
<proteinExistence type="predicted"/>
<protein>
    <submittedName>
        <fullName evidence="2">Uncharacterized protein</fullName>
    </submittedName>
</protein>
<feature type="transmembrane region" description="Helical" evidence="1">
    <location>
        <begin position="116"/>
        <end position="132"/>
    </location>
</feature>
<reference evidence="2 3" key="1">
    <citation type="submission" date="2023-11" db="EMBL/GenBank/DDBJ databases">
        <title>MicrobeMod: A computational toolkit for identifying prokaryotic methylation and restriction-modification with nanopore sequencing.</title>
        <authorList>
            <person name="Crits-Christoph A."/>
            <person name="Kang S.C."/>
            <person name="Lee H."/>
            <person name="Ostrov N."/>
        </authorList>
    </citation>
    <scope>NUCLEOTIDE SEQUENCE [LARGE SCALE GENOMIC DNA]</scope>
    <source>
        <strain evidence="2 3">DSMZ 700</strain>
    </source>
</reference>
<keyword evidence="1" id="KW-1133">Transmembrane helix</keyword>
<feature type="transmembrane region" description="Helical" evidence="1">
    <location>
        <begin position="57"/>
        <end position="82"/>
    </location>
</feature>
<name>A0AAW9DQS5_ACIAO</name>
<feature type="transmembrane region" description="Helical" evidence="1">
    <location>
        <begin position="139"/>
        <end position="159"/>
    </location>
</feature>
<feature type="transmembrane region" description="Helical" evidence="1">
    <location>
        <begin position="165"/>
        <end position="198"/>
    </location>
</feature>
<sequence>MDGIRNDVARRVLSVLLVVAFAAVVLARIPSIEMHGGRFWAEEGTVYFSSAWHRPWYVTWFTVAADAGYWNFAAGFGTWLALKWGGVLHAPMVTIAFALLIQCLPVYVIVTHEFPWRRSVIATVVAVLFCAIPPVTGEVWLNTITSQFHLALAAALIYAAPPRRVAFAVLDCAILAFAVISGPATSFLMPLFVIAAVIGRQRIVMVEAAIVFAGFCIQLTVFLLYPLAERGSHFGPGELLSVISLHVVVLQMLGLVLARDFAAYLHAVHHAGAWLWAGPLIFVAFYGVIGWGIFRTRSVVLLRLFAAGLVFVLVSFYEAWAGSFIGFMHLLSGGRYGFAPEVSRLPSFLYRTEGFVEN</sequence>
<keyword evidence="1" id="KW-0812">Transmembrane</keyword>
<evidence type="ECO:0000313" key="3">
    <source>
        <dbReference type="Proteomes" id="UP001279553"/>
    </source>
</evidence>
<dbReference type="EMBL" id="JAWXYB010000018">
    <property type="protein sequence ID" value="MDX5930991.1"/>
    <property type="molecule type" value="Genomic_DNA"/>
</dbReference>
<keyword evidence="1" id="KW-0472">Membrane</keyword>